<feature type="region of interest" description="Disordered" evidence="1">
    <location>
        <begin position="105"/>
        <end position="129"/>
    </location>
</feature>
<organism evidence="3">
    <name type="scientific">Salvia splendens</name>
    <name type="common">Scarlet sage</name>
    <dbReference type="NCBI Taxonomy" id="180675"/>
    <lineage>
        <taxon>Eukaryota</taxon>
        <taxon>Viridiplantae</taxon>
        <taxon>Streptophyta</taxon>
        <taxon>Embryophyta</taxon>
        <taxon>Tracheophyta</taxon>
        <taxon>Spermatophyta</taxon>
        <taxon>Magnoliopsida</taxon>
        <taxon>eudicotyledons</taxon>
        <taxon>Gunneridae</taxon>
        <taxon>Pentapetalae</taxon>
        <taxon>asterids</taxon>
        <taxon>lamiids</taxon>
        <taxon>Lamiales</taxon>
        <taxon>Lamiaceae</taxon>
        <taxon>Nepetoideae</taxon>
        <taxon>Mentheae</taxon>
        <taxon>Salviinae</taxon>
        <taxon>Salvia</taxon>
        <taxon>Salvia subgen. Calosphace</taxon>
        <taxon>core Calosphace</taxon>
    </lineage>
</organism>
<dbReference type="InterPro" id="IPR009769">
    <property type="entry name" value="EDR2_C"/>
</dbReference>
<reference evidence="3" key="2">
    <citation type="submission" date="2020-08" db="EMBL/GenBank/DDBJ databases">
        <title>Plant Genome Project.</title>
        <authorList>
            <person name="Zhang R.-G."/>
        </authorList>
    </citation>
    <scope>NUCLEOTIDE SEQUENCE</scope>
    <source>
        <strain evidence="3">Huo1</strain>
        <tissue evidence="3">Leaf</tissue>
    </source>
</reference>
<proteinExistence type="predicted"/>
<sequence>MGVCGSKPKGCVGMKGKLNLQKKRKKQRAGRVKKAHSANNRHRVEPSNQKDVSFTNPSFQGSSEAWFDPDGLIDSDAEDEFYSVQDDASQAGSLSNVVTPRVSNQVIDSQLTSDDVRNPEDESGGRGEAGGMHSCGFLSNALLPCLACDESLDGKKKVDESVEGKKKLQSVVGLSTKKKISFTQSFKWKEGHENAVLSLGKPVIQRPIAGSQIMCSPLEKKIAESWSRIEPNTFRVRGRNYIRDKKKEPAANYAAYIPFGVDVFLSSQKIDHVARFVELPSVDSHGEVPTLLVVNLQIPLYPATLFQNEYDGAGMNFVIYCKLSDKYAEDLPLHFRENLKKIIANETERIKGFALDTKAPYRERLKILGRVMNVDDLQLNSAERKLMHAYNEKPVLSRPQHEFYLGENYLEIDLDIHRFSYIARRGFETFQDRLKHCVFDFGLTIQGNKPEDLPECMLCCLRLKEIDYANYCQLSL</sequence>
<accession>A0A8X8WJC5</accession>
<evidence type="ECO:0000256" key="1">
    <source>
        <dbReference type="SAM" id="MobiDB-lite"/>
    </source>
</evidence>
<feature type="compositionally biased region" description="Basic and acidic residues" evidence="1">
    <location>
        <begin position="114"/>
        <end position="125"/>
    </location>
</feature>
<evidence type="ECO:0000313" key="3">
    <source>
        <dbReference type="EMBL" id="KAG6396007.1"/>
    </source>
</evidence>
<gene>
    <name evidence="3" type="ORF">SASPL_142141</name>
</gene>
<dbReference type="Proteomes" id="UP000298416">
    <property type="component" value="Unassembled WGS sequence"/>
</dbReference>
<evidence type="ECO:0000259" key="2">
    <source>
        <dbReference type="Pfam" id="PF07059"/>
    </source>
</evidence>
<feature type="compositionally biased region" description="Basic residues" evidence="1">
    <location>
        <begin position="20"/>
        <end position="41"/>
    </location>
</feature>
<feature type="compositionally biased region" description="Polar residues" evidence="1">
    <location>
        <begin position="46"/>
        <end position="63"/>
    </location>
</feature>
<dbReference type="EMBL" id="PNBA02000016">
    <property type="protein sequence ID" value="KAG6396007.1"/>
    <property type="molecule type" value="Genomic_DNA"/>
</dbReference>
<dbReference type="Pfam" id="PF07059">
    <property type="entry name" value="EDR2_C"/>
    <property type="match status" value="1"/>
</dbReference>
<protein>
    <recommendedName>
        <fullName evidence="2">Protein ENHANCED DISEASE RESISTANCE 2 C-terminal domain-containing protein</fullName>
    </recommendedName>
</protein>
<dbReference type="AlphaFoldDB" id="A0A8X8WJC5"/>
<dbReference type="PANTHER" id="PTHR31558">
    <property type="entry name" value="CW14 PROTEIN"/>
    <property type="match status" value="1"/>
</dbReference>
<comment type="caution">
    <text evidence="3">The sequence shown here is derived from an EMBL/GenBank/DDBJ whole genome shotgun (WGS) entry which is preliminary data.</text>
</comment>
<dbReference type="PANTHER" id="PTHR31558:SF3">
    <property type="entry name" value="CW14 PROTEIN"/>
    <property type="match status" value="1"/>
</dbReference>
<name>A0A8X8WJC5_SALSN</name>
<feature type="region of interest" description="Disordered" evidence="1">
    <location>
        <begin position="1"/>
        <end position="70"/>
    </location>
</feature>
<dbReference type="OrthoDB" id="9970435at2759"/>
<reference evidence="3" key="1">
    <citation type="submission" date="2018-01" db="EMBL/GenBank/DDBJ databases">
        <authorList>
            <person name="Mao J.F."/>
        </authorList>
    </citation>
    <scope>NUCLEOTIDE SEQUENCE</scope>
    <source>
        <strain evidence="3">Huo1</strain>
        <tissue evidence="3">Leaf</tissue>
    </source>
</reference>
<feature type="domain" description="Protein ENHANCED DISEASE RESISTANCE 2 C-terminal" evidence="2">
    <location>
        <begin position="226"/>
        <end position="467"/>
    </location>
</feature>
<evidence type="ECO:0000313" key="4">
    <source>
        <dbReference type="Proteomes" id="UP000298416"/>
    </source>
</evidence>
<keyword evidence="4" id="KW-1185">Reference proteome</keyword>